<feature type="compositionally biased region" description="Basic and acidic residues" evidence="1">
    <location>
        <begin position="159"/>
        <end position="173"/>
    </location>
</feature>
<reference evidence="2" key="1">
    <citation type="submission" date="2022-05" db="EMBL/GenBank/DDBJ databases">
        <title>The Musa troglodytarum L. genome provides insights into the mechanism of non-climacteric behaviour and enrichment of carotenoids.</title>
        <authorList>
            <person name="Wang J."/>
        </authorList>
    </citation>
    <scope>NUCLEOTIDE SEQUENCE</scope>
    <source>
        <tissue evidence="2">Leaf</tissue>
    </source>
</reference>
<evidence type="ECO:0000313" key="2">
    <source>
        <dbReference type="EMBL" id="URD95833.1"/>
    </source>
</evidence>
<sequence>MGTERKEAKDRERIEAVLSILKKRAPLSHREAEVSRLEHPAILSGNSDAATGVGGVGGASDPPCESRLGVRACRRFGGRSEAERAIDGQPCRGDPGFGFAPCARVTIATGIYLATPGSTRQVGFHRFPPPSRWRLFRTFPKSDHSKSCPGYPPRLLQRRRADPPKASSRHHEAIPPVPSSPASRFRGQAGLENWDVRFELRGGVLTQRTYLGSDPVHRRVGGGAKGVRKSKEERGSVQESPFADMREYPVPLNFRLPSIDLYDGVGDRRSRHAAAFRLKWPYMELLDALMCGRSTTR</sequence>
<feature type="region of interest" description="Disordered" evidence="1">
    <location>
        <begin position="141"/>
        <end position="186"/>
    </location>
</feature>
<proteinExistence type="predicted"/>
<accession>A0A9E7JWE3</accession>
<keyword evidence="3" id="KW-1185">Reference proteome</keyword>
<name>A0A9E7JWE3_9LILI</name>
<dbReference type="EMBL" id="CP097506">
    <property type="protein sequence ID" value="URD95833.1"/>
    <property type="molecule type" value="Genomic_DNA"/>
</dbReference>
<protein>
    <submittedName>
        <fullName evidence="2">Uncharacterized protein</fullName>
    </submittedName>
</protein>
<gene>
    <name evidence="2" type="ORF">MUK42_05641</name>
</gene>
<organism evidence="2 3">
    <name type="scientific">Musa troglodytarum</name>
    <name type="common">fe'i banana</name>
    <dbReference type="NCBI Taxonomy" id="320322"/>
    <lineage>
        <taxon>Eukaryota</taxon>
        <taxon>Viridiplantae</taxon>
        <taxon>Streptophyta</taxon>
        <taxon>Embryophyta</taxon>
        <taxon>Tracheophyta</taxon>
        <taxon>Spermatophyta</taxon>
        <taxon>Magnoliopsida</taxon>
        <taxon>Liliopsida</taxon>
        <taxon>Zingiberales</taxon>
        <taxon>Musaceae</taxon>
        <taxon>Musa</taxon>
    </lineage>
</organism>
<dbReference type="Proteomes" id="UP001055439">
    <property type="component" value="Chromosome 4"/>
</dbReference>
<dbReference type="AlphaFoldDB" id="A0A9E7JWE3"/>
<evidence type="ECO:0000313" key="3">
    <source>
        <dbReference type="Proteomes" id="UP001055439"/>
    </source>
</evidence>
<evidence type="ECO:0000256" key="1">
    <source>
        <dbReference type="SAM" id="MobiDB-lite"/>
    </source>
</evidence>